<keyword evidence="3" id="KW-1185">Reference proteome</keyword>
<evidence type="ECO:0000313" key="3">
    <source>
        <dbReference type="Proteomes" id="UP000598426"/>
    </source>
</evidence>
<sequence length="402" mass="40521">MAVSVRFLADVANWISGLGKSEAAVDDNVDALEDLMKQAVELGRQAGKTSDEIAQDFSTAFGVPLDRAKRAVDEVTDSTEDLADAGKSAASAGDDIASGIEGGASDASSSLSELGSIAQDVLSGDIAGAAQSAAGALGGMATAFGAGAGVVVGLDLISGAAGVVVDAFKNIEAAASEARETAFSMAYDVGGALESAGYTARIAEWTSNTDKFKQAQDIAKVSSRDLGEVLNALAMGGDDLNQLWDDFEAGAQRGSAASGLAADGIGSAVFRTAELEAALKGASEGYLQGAEAAQVAASVNYQYAMSVGTATGEVDDLGNAIYELPGGVEVAVNTTAKTATTDIQQTGAAAKAIDGQTSTLTVKADTSAWDNWTPARKWAYVTTVRLDGGTQPGPLKGGYGWD</sequence>
<dbReference type="RefSeq" id="WP_191171565.1">
    <property type="nucleotide sequence ID" value="NZ_JACXZS010000005.1"/>
</dbReference>
<feature type="compositionally biased region" description="Acidic residues" evidence="1">
    <location>
        <begin position="74"/>
        <end position="83"/>
    </location>
</feature>
<dbReference type="EMBL" id="JACXZS010000005">
    <property type="protein sequence ID" value="MBD3941950.1"/>
    <property type="molecule type" value="Genomic_DNA"/>
</dbReference>
<feature type="region of interest" description="Disordered" evidence="1">
    <location>
        <begin position="74"/>
        <end position="96"/>
    </location>
</feature>
<comment type="caution">
    <text evidence="2">The sequence shown here is derived from an EMBL/GenBank/DDBJ whole genome shotgun (WGS) entry which is preliminary data.</text>
</comment>
<accession>A0ABR8NMQ3</accession>
<gene>
    <name evidence="2" type="ORF">IF188_09610</name>
</gene>
<name>A0ABR8NMQ3_9MICO</name>
<evidence type="ECO:0000313" key="2">
    <source>
        <dbReference type="EMBL" id="MBD3941950.1"/>
    </source>
</evidence>
<proteinExistence type="predicted"/>
<protein>
    <submittedName>
        <fullName evidence="2">Uncharacterized protein</fullName>
    </submittedName>
</protein>
<dbReference type="Proteomes" id="UP000598426">
    <property type="component" value="Unassembled WGS sequence"/>
</dbReference>
<evidence type="ECO:0000256" key="1">
    <source>
        <dbReference type="SAM" id="MobiDB-lite"/>
    </source>
</evidence>
<organism evidence="2 3">
    <name type="scientific">Microbacterium helvum</name>
    <dbReference type="NCBI Taxonomy" id="2773713"/>
    <lineage>
        <taxon>Bacteria</taxon>
        <taxon>Bacillati</taxon>
        <taxon>Actinomycetota</taxon>
        <taxon>Actinomycetes</taxon>
        <taxon>Micrococcales</taxon>
        <taxon>Microbacteriaceae</taxon>
        <taxon>Microbacterium</taxon>
    </lineage>
</organism>
<reference evidence="2 3" key="1">
    <citation type="submission" date="2020-09" db="EMBL/GenBank/DDBJ databases">
        <title>Isolation and identification of active actinomycetes.</title>
        <authorList>
            <person name="Li X."/>
        </authorList>
    </citation>
    <scope>NUCLEOTIDE SEQUENCE [LARGE SCALE GENOMIC DNA]</scope>
    <source>
        <strain evidence="2 3">NEAU-LLC</strain>
    </source>
</reference>
<feature type="compositionally biased region" description="Low complexity" evidence="1">
    <location>
        <begin position="85"/>
        <end position="96"/>
    </location>
</feature>